<accession>A0AAJ4XCJ0</accession>
<proteinExistence type="predicted"/>
<dbReference type="Proteomes" id="UP000215355">
    <property type="component" value="Chromosome 1"/>
</dbReference>
<dbReference type="InterPro" id="IPR051044">
    <property type="entry name" value="MAG_DAG_Lipase"/>
</dbReference>
<dbReference type="PANTHER" id="PTHR11614">
    <property type="entry name" value="PHOSPHOLIPASE-RELATED"/>
    <property type="match status" value="1"/>
</dbReference>
<sequence>MAIKKSGTHSISFEGTNLDVFYNLYLPSSDQVYGSIIVLHGMQEHSGRYDDFATFLSKNGFAVLSYDHPGHGQTAKDKEDLGFFHESKPGEFLIQVAIGMSQFLDSQYKDQPHFIIGHSLGSFISRNVIQEIGDEFRGAVLIGTGHAMKGSSLGTKFLGVLNKVAPNSRSSFMNDKFAQINNRKFKDEPNHEDLNWLSLNLENRDNYLSDEYCGIDFTDNAFYGAAQVTLWGSGNGWVKRIPKELSVLFLSGEDDPIGDFGNGVKKSAEELIEHGSKDVKYYLYPKLRHELLNEDIKKQVYQKILDWLLIKI</sequence>
<reference evidence="2 3" key="1">
    <citation type="submission" date="2017-06" db="EMBL/GenBank/DDBJ databases">
        <authorList>
            <consortium name="Pathogen Informatics"/>
        </authorList>
    </citation>
    <scope>NUCLEOTIDE SEQUENCE [LARGE SCALE GENOMIC DNA]</scope>
    <source>
        <strain evidence="2 3">NCTC12149</strain>
    </source>
</reference>
<dbReference type="KEGG" id="smiz:4412673_02572"/>
<protein>
    <submittedName>
        <fullName evidence="2">2-succinyl-6-hydroxy-2,4-cyclohexadiene-1-carboxy late synthase</fullName>
    </submittedName>
</protein>
<organism evidence="2 3">
    <name type="scientific">Sphingobacterium mizutaii</name>
    <dbReference type="NCBI Taxonomy" id="1010"/>
    <lineage>
        <taxon>Bacteria</taxon>
        <taxon>Pseudomonadati</taxon>
        <taxon>Bacteroidota</taxon>
        <taxon>Sphingobacteriia</taxon>
        <taxon>Sphingobacteriales</taxon>
        <taxon>Sphingobacteriaceae</taxon>
        <taxon>Sphingobacterium</taxon>
    </lineage>
</organism>
<dbReference type="EMBL" id="LT906468">
    <property type="protein sequence ID" value="SNV51936.1"/>
    <property type="molecule type" value="Genomic_DNA"/>
</dbReference>
<evidence type="ECO:0000313" key="3">
    <source>
        <dbReference type="Proteomes" id="UP000215355"/>
    </source>
</evidence>
<gene>
    <name evidence="2" type="ORF">SAMEA4412673_02572</name>
</gene>
<dbReference type="AlphaFoldDB" id="A0AAJ4XCJ0"/>
<feature type="domain" description="Serine aminopeptidase S33" evidence="1">
    <location>
        <begin position="33"/>
        <end position="294"/>
    </location>
</feature>
<evidence type="ECO:0000313" key="2">
    <source>
        <dbReference type="EMBL" id="SNV51936.1"/>
    </source>
</evidence>
<dbReference type="SUPFAM" id="SSF53474">
    <property type="entry name" value="alpha/beta-Hydrolases"/>
    <property type="match status" value="1"/>
</dbReference>
<dbReference type="InterPro" id="IPR022742">
    <property type="entry name" value="Hydrolase_4"/>
</dbReference>
<dbReference type="RefSeq" id="WP_093097455.1">
    <property type="nucleotide sequence ID" value="NZ_FNGK01000001.1"/>
</dbReference>
<evidence type="ECO:0000259" key="1">
    <source>
        <dbReference type="Pfam" id="PF12146"/>
    </source>
</evidence>
<dbReference type="Gene3D" id="3.40.50.1820">
    <property type="entry name" value="alpha/beta hydrolase"/>
    <property type="match status" value="1"/>
</dbReference>
<dbReference type="Pfam" id="PF12146">
    <property type="entry name" value="Hydrolase_4"/>
    <property type="match status" value="1"/>
</dbReference>
<name>A0AAJ4XCJ0_9SPHI</name>
<dbReference type="InterPro" id="IPR029058">
    <property type="entry name" value="AB_hydrolase_fold"/>
</dbReference>